<dbReference type="InterPro" id="IPR029058">
    <property type="entry name" value="AB_hydrolase_fold"/>
</dbReference>
<name>A0A1M7MEP8_9BACT</name>
<dbReference type="EMBL" id="FRBL01000013">
    <property type="protein sequence ID" value="SHM89282.1"/>
    <property type="molecule type" value="Genomic_DNA"/>
</dbReference>
<dbReference type="Proteomes" id="UP000184420">
    <property type="component" value="Unassembled WGS sequence"/>
</dbReference>
<gene>
    <name evidence="4" type="ORF">SAMN05444266_11320</name>
</gene>
<dbReference type="STRING" id="1419482.SAMN05444266_11320"/>
<dbReference type="RefSeq" id="WP_083550903.1">
    <property type="nucleotide sequence ID" value="NZ_FRBL01000013.1"/>
</dbReference>
<reference evidence="4 5" key="1">
    <citation type="submission" date="2016-11" db="EMBL/GenBank/DDBJ databases">
        <authorList>
            <person name="Jaros S."/>
            <person name="Januszkiewicz K."/>
            <person name="Wedrychowicz H."/>
        </authorList>
    </citation>
    <scope>NUCLEOTIDE SEQUENCE [LARGE SCALE GENOMIC DNA]</scope>
    <source>
        <strain evidence="4 5">DSM 27406</strain>
    </source>
</reference>
<dbReference type="SUPFAM" id="SSF53474">
    <property type="entry name" value="alpha/beta-Hydrolases"/>
    <property type="match status" value="1"/>
</dbReference>
<sequence>MRNLKLMLCLLVTLLTIDTQAQTPDASLQAIDSVFSYESYIHQGDTLRYRMLTPLHHDIHKKYPLIIFLHGAGERGSDNKAQLKHGGKWLGNDSLREKFPAYVIFPQCPVNETWAPMKAKFDSVGKRVSFEFPLNTPPTKPGGMLKPLIDSLIASGKVDPQRIYIGGLSLGGMGTFYMITTYPNLFAAAFPICGAGNVDAAVNFAKKVPVWIFHGGADPVVPVQASRQYDEKLKSLGAEHKFTEYPGVGHDSWNNVFVEPGVLEWLFDHKK</sequence>
<dbReference type="Pfam" id="PF02230">
    <property type="entry name" value="Abhydrolase_2"/>
    <property type="match status" value="1"/>
</dbReference>
<dbReference type="InterPro" id="IPR003140">
    <property type="entry name" value="PLipase/COase/thioEstase"/>
</dbReference>
<evidence type="ECO:0000313" key="5">
    <source>
        <dbReference type="Proteomes" id="UP000184420"/>
    </source>
</evidence>
<organism evidence="4 5">
    <name type="scientific">Chitinophaga jiangningensis</name>
    <dbReference type="NCBI Taxonomy" id="1419482"/>
    <lineage>
        <taxon>Bacteria</taxon>
        <taxon>Pseudomonadati</taxon>
        <taxon>Bacteroidota</taxon>
        <taxon>Chitinophagia</taxon>
        <taxon>Chitinophagales</taxon>
        <taxon>Chitinophagaceae</taxon>
        <taxon>Chitinophaga</taxon>
    </lineage>
</organism>
<evidence type="ECO:0000259" key="3">
    <source>
        <dbReference type="Pfam" id="PF02230"/>
    </source>
</evidence>
<accession>A0A1M7MEP8</accession>
<feature type="domain" description="Phospholipase/carboxylesterase/thioesterase" evidence="3">
    <location>
        <begin position="60"/>
        <end position="256"/>
    </location>
</feature>
<feature type="chain" id="PRO_5012952227" evidence="2">
    <location>
        <begin position="22"/>
        <end position="271"/>
    </location>
</feature>
<evidence type="ECO:0000256" key="2">
    <source>
        <dbReference type="SAM" id="SignalP"/>
    </source>
</evidence>
<dbReference type="OrthoDB" id="9764953at2"/>
<protein>
    <submittedName>
        <fullName evidence="4">Phospholipase/Carboxylesterase</fullName>
    </submittedName>
</protein>
<evidence type="ECO:0000256" key="1">
    <source>
        <dbReference type="ARBA" id="ARBA00022729"/>
    </source>
</evidence>
<dbReference type="Gene3D" id="3.40.50.1820">
    <property type="entry name" value="alpha/beta hydrolase"/>
    <property type="match status" value="1"/>
</dbReference>
<dbReference type="GO" id="GO:0016787">
    <property type="term" value="F:hydrolase activity"/>
    <property type="evidence" value="ECO:0007669"/>
    <property type="project" value="InterPro"/>
</dbReference>
<dbReference type="AlphaFoldDB" id="A0A1M7MEP8"/>
<keyword evidence="1 2" id="KW-0732">Signal</keyword>
<evidence type="ECO:0000313" key="4">
    <source>
        <dbReference type="EMBL" id="SHM89282.1"/>
    </source>
</evidence>
<dbReference type="InterPro" id="IPR050955">
    <property type="entry name" value="Plant_Biomass_Hydrol_Est"/>
</dbReference>
<dbReference type="PANTHER" id="PTHR43037">
    <property type="entry name" value="UNNAMED PRODUCT-RELATED"/>
    <property type="match status" value="1"/>
</dbReference>
<feature type="signal peptide" evidence="2">
    <location>
        <begin position="1"/>
        <end position="21"/>
    </location>
</feature>
<keyword evidence="5" id="KW-1185">Reference proteome</keyword>
<dbReference type="PANTHER" id="PTHR43037:SF1">
    <property type="entry name" value="BLL1128 PROTEIN"/>
    <property type="match status" value="1"/>
</dbReference>
<proteinExistence type="predicted"/>